<evidence type="ECO:0000313" key="9">
    <source>
        <dbReference type="EMBL" id="GAK44188.1"/>
    </source>
</evidence>
<keyword evidence="10" id="KW-1185">Reference proteome</keyword>
<keyword evidence="4 5" id="KW-0274">FAD</keyword>
<dbReference type="RefSeq" id="WP_045442937.1">
    <property type="nucleotide sequence ID" value="NZ_BBIO01000002.1"/>
</dbReference>
<evidence type="ECO:0000256" key="5">
    <source>
        <dbReference type="RuleBase" id="RU362125"/>
    </source>
</evidence>
<organism evidence="9 10">
    <name type="scientific">Tepidicaulis marinus</name>
    <dbReference type="NCBI Taxonomy" id="1333998"/>
    <lineage>
        <taxon>Bacteria</taxon>
        <taxon>Pseudomonadati</taxon>
        <taxon>Pseudomonadota</taxon>
        <taxon>Alphaproteobacteria</taxon>
        <taxon>Hyphomicrobiales</taxon>
        <taxon>Parvibaculaceae</taxon>
        <taxon>Tepidicaulis</taxon>
    </lineage>
</organism>
<dbReference type="Pfam" id="PF02770">
    <property type="entry name" value="Acyl-CoA_dh_M"/>
    <property type="match status" value="1"/>
</dbReference>
<dbReference type="PROSITE" id="PS00073">
    <property type="entry name" value="ACYL_COA_DH_2"/>
    <property type="match status" value="1"/>
</dbReference>
<dbReference type="AlphaFoldDB" id="A0A081B820"/>
<dbReference type="InterPro" id="IPR009075">
    <property type="entry name" value="AcylCo_DH/oxidase_C"/>
</dbReference>
<dbReference type="InterPro" id="IPR009100">
    <property type="entry name" value="AcylCoA_DH/oxidase_NM_dom_sf"/>
</dbReference>
<dbReference type="InterPro" id="IPR052904">
    <property type="entry name" value="Acyl-CoA_dehydrogenase-like"/>
</dbReference>
<comment type="caution">
    <text evidence="9">The sequence shown here is derived from an EMBL/GenBank/DDBJ whole genome shotgun (WGS) entry which is preliminary data.</text>
</comment>
<dbReference type="PANTHER" id="PTHR42707">
    <property type="entry name" value="ACYL-COA DEHYDROGENASE"/>
    <property type="match status" value="1"/>
</dbReference>
<dbReference type="Gene3D" id="1.20.140.10">
    <property type="entry name" value="Butyryl-CoA Dehydrogenase, subunit A, domain 3"/>
    <property type="match status" value="1"/>
</dbReference>
<evidence type="ECO:0000256" key="1">
    <source>
        <dbReference type="ARBA" id="ARBA00001974"/>
    </source>
</evidence>
<dbReference type="InterPro" id="IPR036250">
    <property type="entry name" value="AcylCo_DH-like_C"/>
</dbReference>
<dbReference type="InterPro" id="IPR006089">
    <property type="entry name" value="Acyl-CoA_DH_CS"/>
</dbReference>
<comment type="similarity">
    <text evidence="2 5">Belongs to the acyl-CoA dehydrogenase family.</text>
</comment>
<dbReference type="SUPFAM" id="SSF56645">
    <property type="entry name" value="Acyl-CoA dehydrogenase NM domain-like"/>
    <property type="match status" value="1"/>
</dbReference>
<evidence type="ECO:0000313" key="10">
    <source>
        <dbReference type="Proteomes" id="UP000028702"/>
    </source>
</evidence>
<dbReference type="Pfam" id="PF00441">
    <property type="entry name" value="Acyl-CoA_dh_1"/>
    <property type="match status" value="1"/>
</dbReference>
<accession>A0A081B820</accession>
<sequence length="565" mass="61627">MSRPVAAETGFETHEVFNQAPPLEDYNLFTSDRVLQESVAREGAGDEAAQLTAFGAKIGKAEVLDLGRQANTYLPVLKGFDRFGHRQDRVEFHPSYHALMEISVAQGIHASPWEHLARGEAAPAGRNAARQAALYMMCQVEPGHICPITMTNASVPALLFQPSLAEEWLPKIVSRAYDPAFGPMQAKTGVTLGMGMTEKQGGTDVRANTTRAEPAGKASAGPGSEYLITGHKWFFSAPMCDAFLVLAQAPGGLSCFLMPRFLPDGTLNAIQIQRLKEKVGNRSNASSEVEFKRAHGWLIGEEGRGVRNIIEMATYTRLDCAVSSAGMMRQSLAQALHHCAHRRVFQKHLIDQPLMQNVIADMALEVEANTALAFRVTRAFDMADESEEEARYRRIMTPVAKYWNCKRAPGFAYEAMECLGGNGYVEEGVAGRLYREMPVNAIWEGSGNVMCLDVLRALAREPEALEVVLGEFDSAKGMNGHYDAALAKLKEGFSDIGTLEPRARRVVEDMAKIAAASILLKTAPGEEVSETYCASRFGGESGDLYGALPLGAPLREIVERAMPVL</sequence>
<reference evidence="9 10" key="1">
    <citation type="submission" date="2014-07" db="EMBL/GenBank/DDBJ databases">
        <title>Tepidicaulis marinum gen. nov., sp. nov., a novel marine bacterium denitrifying nitrate to nitrous oxide strictly under microaerobic conditions.</title>
        <authorList>
            <person name="Takeuchi M."/>
            <person name="Yamagishi T."/>
            <person name="Kamagata Y."/>
            <person name="Oshima K."/>
            <person name="Hattori M."/>
            <person name="Katayama T."/>
            <person name="Hanada S."/>
            <person name="Tamaki H."/>
            <person name="Marumo K."/>
            <person name="Maeda H."/>
            <person name="Nedachi M."/>
            <person name="Iwasaki W."/>
            <person name="Suwa Y."/>
            <person name="Sakata S."/>
        </authorList>
    </citation>
    <scope>NUCLEOTIDE SEQUENCE [LARGE SCALE GENOMIC DNA]</scope>
    <source>
        <strain evidence="9 10">MA2</strain>
    </source>
</reference>
<dbReference type="Pfam" id="PF18158">
    <property type="entry name" value="AidB_N"/>
    <property type="match status" value="1"/>
</dbReference>
<dbReference type="GO" id="GO:0003995">
    <property type="term" value="F:acyl-CoA dehydrogenase activity"/>
    <property type="evidence" value="ECO:0007669"/>
    <property type="project" value="InterPro"/>
</dbReference>
<gene>
    <name evidence="9" type="ORF">M2A_0687</name>
</gene>
<evidence type="ECO:0000256" key="2">
    <source>
        <dbReference type="ARBA" id="ARBA00009347"/>
    </source>
</evidence>
<dbReference type="PANTHER" id="PTHR42707:SF3">
    <property type="entry name" value="ACYL-COA DEHYDROGENASE AIDB-RELATED"/>
    <property type="match status" value="1"/>
</dbReference>
<evidence type="ECO:0000259" key="6">
    <source>
        <dbReference type="Pfam" id="PF00441"/>
    </source>
</evidence>
<keyword evidence="5" id="KW-0560">Oxidoreductase</keyword>
<feature type="domain" description="Adaptive response protein AidB N-terminal" evidence="8">
    <location>
        <begin position="18"/>
        <end position="179"/>
    </location>
</feature>
<evidence type="ECO:0000256" key="3">
    <source>
        <dbReference type="ARBA" id="ARBA00022630"/>
    </source>
</evidence>
<dbReference type="STRING" id="1333998.M2A_0687"/>
<name>A0A081B820_9HYPH</name>
<proteinExistence type="inferred from homology"/>
<dbReference type="Gene3D" id="6.10.250.600">
    <property type="match status" value="1"/>
</dbReference>
<evidence type="ECO:0000259" key="8">
    <source>
        <dbReference type="Pfam" id="PF18158"/>
    </source>
</evidence>
<keyword evidence="3 5" id="KW-0285">Flavoprotein</keyword>
<comment type="cofactor">
    <cofactor evidence="1 5">
        <name>FAD</name>
        <dbReference type="ChEBI" id="CHEBI:57692"/>
    </cofactor>
</comment>
<evidence type="ECO:0000259" key="7">
    <source>
        <dbReference type="Pfam" id="PF02770"/>
    </source>
</evidence>
<feature type="domain" description="Acyl-CoA oxidase/dehydrogenase middle" evidence="7">
    <location>
        <begin position="194"/>
        <end position="293"/>
    </location>
</feature>
<dbReference type="NCBIfam" id="NF008594">
    <property type="entry name" value="PRK11561.1"/>
    <property type="match status" value="1"/>
</dbReference>
<dbReference type="InterPro" id="IPR041504">
    <property type="entry name" value="AidB_N"/>
</dbReference>
<dbReference type="eggNOG" id="COG1960">
    <property type="taxonomic scope" value="Bacteria"/>
</dbReference>
<dbReference type="EMBL" id="BBIO01000002">
    <property type="protein sequence ID" value="GAK44188.1"/>
    <property type="molecule type" value="Genomic_DNA"/>
</dbReference>
<dbReference type="Proteomes" id="UP000028702">
    <property type="component" value="Unassembled WGS sequence"/>
</dbReference>
<dbReference type="Gene3D" id="2.40.110.20">
    <property type="match status" value="1"/>
</dbReference>
<feature type="domain" description="Acyl-CoA dehydrogenase/oxidase C-terminal" evidence="6">
    <location>
        <begin position="303"/>
        <end position="458"/>
    </location>
</feature>
<dbReference type="InterPro" id="IPR006091">
    <property type="entry name" value="Acyl-CoA_Oxase/DH_mid-dom"/>
</dbReference>
<dbReference type="SUPFAM" id="SSF47203">
    <property type="entry name" value="Acyl-CoA dehydrogenase C-terminal domain-like"/>
    <property type="match status" value="1"/>
</dbReference>
<protein>
    <submittedName>
        <fullName evidence="9">Acyl-CoA dehydrogenase domain-containing protein</fullName>
    </submittedName>
</protein>
<evidence type="ECO:0000256" key="4">
    <source>
        <dbReference type="ARBA" id="ARBA00022827"/>
    </source>
</evidence>